<name>A0AA47LRI7_9GAMM</name>
<dbReference type="CDD" id="cd05242">
    <property type="entry name" value="SDR_a8"/>
    <property type="match status" value="1"/>
</dbReference>
<dbReference type="PANTHER" id="PTHR11092">
    <property type="entry name" value="SUGAR NUCLEOTIDE EPIMERASE RELATED"/>
    <property type="match status" value="1"/>
</dbReference>
<dbReference type="InterPro" id="IPR013549">
    <property type="entry name" value="DUF1731"/>
</dbReference>
<protein>
    <submittedName>
        <fullName evidence="4">TIGR01777 family oxidoreductase</fullName>
    </submittedName>
</protein>
<dbReference type="InterPro" id="IPR036291">
    <property type="entry name" value="NAD(P)-bd_dom_sf"/>
</dbReference>
<organism evidence="4 5">
    <name type="scientific">Salinivibrio kushneri</name>
    <dbReference type="NCBI Taxonomy" id="1908198"/>
    <lineage>
        <taxon>Bacteria</taxon>
        <taxon>Pseudomonadati</taxon>
        <taxon>Pseudomonadota</taxon>
        <taxon>Gammaproteobacteria</taxon>
        <taxon>Vibrionales</taxon>
        <taxon>Vibrionaceae</taxon>
        <taxon>Salinivibrio</taxon>
    </lineage>
</organism>
<sequence>MKLLITGGTGLIGQALIPRLLTEHQVTVLSRSKQKVTQCFGDKVTPLERLDDLPHLNDIDAVINLAGEPIADKRWSEQQKGIICTSRWGLTEKLVEKIHASSTPPHTFISGSAVGYYGDQQDRSFDETLVVHADDFAQHVCHQWEKIALKGASQQTRVCLLRTGVVLSAEGGALKRMMLPYKLGLGGPIGKGQQYMPWIHIDDMVGAIIHLLNTPELKGPFNCTAPEPVTNKRFSQALARALKRPHVFFVPTLAIKTMMGEASHLLLDSQRALPHALEDAGFEFQHPKVEEAMQSLFK</sequence>
<dbReference type="RefSeq" id="WP_269579554.1">
    <property type="nucleotide sequence ID" value="NZ_CP114588.1"/>
</dbReference>
<evidence type="ECO:0000256" key="1">
    <source>
        <dbReference type="ARBA" id="ARBA00009353"/>
    </source>
</evidence>
<reference evidence="4" key="1">
    <citation type="submission" date="2022-09" db="EMBL/GenBank/DDBJ databases">
        <authorList>
            <person name="Li Z.-J."/>
        </authorList>
    </citation>
    <scope>NUCLEOTIDE SEQUENCE</scope>
    <source>
        <strain evidence="4">TGB11</strain>
    </source>
</reference>
<dbReference type="SUPFAM" id="SSF51735">
    <property type="entry name" value="NAD(P)-binding Rossmann-fold domains"/>
    <property type="match status" value="1"/>
</dbReference>
<feature type="domain" description="DUF1731" evidence="3">
    <location>
        <begin position="250"/>
        <end position="295"/>
    </location>
</feature>
<dbReference type="Pfam" id="PF08338">
    <property type="entry name" value="DUF1731"/>
    <property type="match status" value="1"/>
</dbReference>
<accession>A0AA47LRI7</accession>
<dbReference type="Pfam" id="PF01370">
    <property type="entry name" value="Epimerase"/>
    <property type="match status" value="1"/>
</dbReference>
<dbReference type="InterPro" id="IPR010099">
    <property type="entry name" value="SDR39U1"/>
</dbReference>
<dbReference type="Proteomes" id="UP001164748">
    <property type="component" value="Chromosome"/>
</dbReference>
<dbReference type="EMBL" id="CP114588">
    <property type="protein sequence ID" value="WBA09363.1"/>
    <property type="molecule type" value="Genomic_DNA"/>
</dbReference>
<gene>
    <name evidence="4" type="ORF">N8M53_03920</name>
</gene>
<evidence type="ECO:0000313" key="5">
    <source>
        <dbReference type="Proteomes" id="UP001164748"/>
    </source>
</evidence>
<comment type="similarity">
    <text evidence="1">Belongs to the NAD(P)-dependent epimerase/dehydratase family. SDR39U1 subfamily.</text>
</comment>
<proteinExistence type="inferred from homology"/>
<evidence type="ECO:0000259" key="2">
    <source>
        <dbReference type="Pfam" id="PF01370"/>
    </source>
</evidence>
<dbReference type="InterPro" id="IPR001509">
    <property type="entry name" value="Epimerase_deHydtase"/>
</dbReference>
<dbReference type="Gene3D" id="3.40.50.720">
    <property type="entry name" value="NAD(P)-binding Rossmann-like Domain"/>
    <property type="match status" value="1"/>
</dbReference>
<dbReference type="PANTHER" id="PTHR11092:SF0">
    <property type="entry name" value="EPIMERASE FAMILY PROTEIN SDR39U1"/>
    <property type="match status" value="1"/>
</dbReference>
<evidence type="ECO:0000313" key="4">
    <source>
        <dbReference type="EMBL" id="WBA09363.1"/>
    </source>
</evidence>
<dbReference type="NCBIfam" id="TIGR01777">
    <property type="entry name" value="yfcH"/>
    <property type="match status" value="1"/>
</dbReference>
<dbReference type="AlphaFoldDB" id="A0AA47LRI7"/>
<feature type="domain" description="NAD-dependent epimerase/dehydratase" evidence="2">
    <location>
        <begin position="4"/>
        <end position="217"/>
    </location>
</feature>
<evidence type="ECO:0000259" key="3">
    <source>
        <dbReference type="Pfam" id="PF08338"/>
    </source>
</evidence>